<evidence type="ECO:0000256" key="2">
    <source>
        <dbReference type="ARBA" id="ARBA00022670"/>
    </source>
</evidence>
<dbReference type="SUPFAM" id="SSF52317">
    <property type="entry name" value="Class I glutamine amidotransferase-like"/>
    <property type="match status" value="1"/>
</dbReference>
<organism evidence="5 6">
    <name type="scientific">Halobacillus alkaliphilus</name>
    <dbReference type="NCBI Taxonomy" id="396056"/>
    <lineage>
        <taxon>Bacteria</taxon>
        <taxon>Bacillati</taxon>
        <taxon>Bacillota</taxon>
        <taxon>Bacilli</taxon>
        <taxon>Bacillales</taxon>
        <taxon>Bacillaceae</taxon>
        <taxon>Halobacillus</taxon>
    </lineage>
</organism>
<keyword evidence="6" id="KW-1185">Reference proteome</keyword>
<keyword evidence="2" id="KW-0645">Protease</keyword>
<evidence type="ECO:0000256" key="3">
    <source>
        <dbReference type="ARBA" id="ARBA00022801"/>
    </source>
</evidence>
<dbReference type="Proteomes" id="UP000198897">
    <property type="component" value="Unassembled WGS sequence"/>
</dbReference>
<dbReference type="InterPro" id="IPR029062">
    <property type="entry name" value="Class_I_gatase-like"/>
</dbReference>
<evidence type="ECO:0000313" key="6">
    <source>
        <dbReference type="Proteomes" id="UP000198897"/>
    </source>
</evidence>
<sequence length="209" mass="22836">MKGSTHLFLFGSGPPFTTNLGEEFKGLVEGSKIAVLYIEREGSADYLPLYTDCLGISDSEIYYLPLRNEYSSEDLAALKESDAVIIGGGDTVLYRRFIVETSVGEVVRNLFEEGRPLAGFSAGALISPEKCVISPNDNVQEVQLFEKGLGLLLDAVVSAHYLEWEEEVNLKAAVQGTEVTKGYGIAENSGIYLKNGRLSDIEGYIHIEN</sequence>
<dbReference type="InterPro" id="IPR005320">
    <property type="entry name" value="Peptidase_S51"/>
</dbReference>
<dbReference type="GO" id="GO:0008236">
    <property type="term" value="F:serine-type peptidase activity"/>
    <property type="evidence" value="ECO:0007669"/>
    <property type="project" value="UniProtKB-KW"/>
</dbReference>
<dbReference type="Gene3D" id="3.40.50.880">
    <property type="match status" value="1"/>
</dbReference>
<dbReference type="AlphaFoldDB" id="A0A1I2LVQ6"/>
<proteinExistence type="inferred from homology"/>
<dbReference type="RefSeq" id="WP_089751525.1">
    <property type="nucleotide sequence ID" value="NZ_FOOG01000010.1"/>
</dbReference>
<evidence type="ECO:0000256" key="4">
    <source>
        <dbReference type="ARBA" id="ARBA00022825"/>
    </source>
</evidence>
<protein>
    <submittedName>
        <fullName evidence="5">Cyanophycinase</fullName>
    </submittedName>
</protein>
<gene>
    <name evidence="5" type="ORF">SAMN05216353_11053</name>
</gene>
<evidence type="ECO:0000313" key="5">
    <source>
        <dbReference type="EMBL" id="SFF82539.1"/>
    </source>
</evidence>
<name>A0A1I2LVQ6_9BACI</name>
<dbReference type="Pfam" id="PF03575">
    <property type="entry name" value="Peptidase_S51"/>
    <property type="match status" value="1"/>
</dbReference>
<keyword evidence="3" id="KW-0378">Hydrolase</keyword>
<comment type="similarity">
    <text evidence="1">Belongs to the peptidase S51 family.</text>
</comment>
<dbReference type="OrthoDB" id="65372at2"/>
<evidence type="ECO:0000256" key="1">
    <source>
        <dbReference type="ARBA" id="ARBA00006534"/>
    </source>
</evidence>
<dbReference type="GO" id="GO:0006508">
    <property type="term" value="P:proteolysis"/>
    <property type="evidence" value="ECO:0007669"/>
    <property type="project" value="UniProtKB-KW"/>
</dbReference>
<dbReference type="CDD" id="cd03129">
    <property type="entry name" value="GAT1_Peptidase_E_like"/>
    <property type="match status" value="1"/>
</dbReference>
<keyword evidence="4" id="KW-0720">Serine protease</keyword>
<dbReference type="EMBL" id="FOOG01000010">
    <property type="protein sequence ID" value="SFF82539.1"/>
    <property type="molecule type" value="Genomic_DNA"/>
</dbReference>
<accession>A0A1I2LVQ6</accession>
<reference evidence="6" key="1">
    <citation type="submission" date="2016-10" db="EMBL/GenBank/DDBJ databases">
        <authorList>
            <person name="Varghese N."/>
            <person name="Submissions S."/>
        </authorList>
    </citation>
    <scope>NUCLEOTIDE SEQUENCE [LARGE SCALE GENOMIC DNA]</scope>
    <source>
        <strain evidence="6">FP5</strain>
    </source>
</reference>